<proteinExistence type="predicted"/>
<dbReference type="EMBL" id="HACM01004468">
    <property type="protein sequence ID" value="CRZ04910.1"/>
    <property type="molecule type" value="Transcribed_RNA"/>
</dbReference>
<dbReference type="AlphaFoldDB" id="A0A0H5QSB0"/>
<evidence type="ECO:0000256" key="1">
    <source>
        <dbReference type="SAM" id="Coils"/>
    </source>
</evidence>
<sequence length="114" mass="12947">MPDLKQFPLTEPAGKGTPKVAKKLDAVASFIESQARMAMLEEKRIEREEQRLIKEEQRLAQELEFKKRMMELEIRMEEAAKVTATHNSKAAFVANLVSSGAPVEKISELLEMVF</sequence>
<reference evidence="2" key="1">
    <citation type="submission" date="2015-04" db="EMBL/GenBank/DDBJ databases">
        <title>The genome sequence of the plant pathogenic Rhizarian Plasmodiophora brassicae reveals insights in its biotrophic life cycle and the origin of chitin synthesis.</title>
        <authorList>
            <person name="Schwelm A."/>
            <person name="Fogelqvist J."/>
            <person name="Knaust A."/>
            <person name="Julke S."/>
            <person name="Lilja T."/>
            <person name="Dhandapani V."/>
            <person name="Bonilla-Rosso G."/>
            <person name="Karlsson M."/>
            <person name="Shevchenko A."/>
            <person name="Choi S.R."/>
            <person name="Kim H.G."/>
            <person name="Park J.Y."/>
            <person name="Lim Y.P."/>
            <person name="Ludwig-Muller J."/>
            <person name="Dixelius C."/>
        </authorList>
    </citation>
    <scope>NUCLEOTIDE SEQUENCE</scope>
    <source>
        <tissue evidence="2">Potato root galls</tissue>
    </source>
</reference>
<name>A0A0H5QSB0_9EUKA</name>
<accession>A0A0H5QSB0</accession>
<organism evidence="2">
    <name type="scientific">Spongospora subterranea</name>
    <dbReference type="NCBI Taxonomy" id="70186"/>
    <lineage>
        <taxon>Eukaryota</taxon>
        <taxon>Sar</taxon>
        <taxon>Rhizaria</taxon>
        <taxon>Endomyxa</taxon>
        <taxon>Phytomyxea</taxon>
        <taxon>Plasmodiophorida</taxon>
        <taxon>Plasmodiophoridae</taxon>
        <taxon>Spongospora</taxon>
    </lineage>
</organism>
<feature type="coiled-coil region" evidence="1">
    <location>
        <begin position="38"/>
        <end position="73"/>
    </location>
</feature>
<protein>
    <submittedName>
        <fullName evidence="2">Uncharacterized protein</fullName>
    </submittedName>
</protein>
<keyword evidence="1" id="KW-0175">Coiled coil</keyword>
<evidence type="ECO:0000313" key="2">
    <source>
        <dbReference type="EMBL" id="CRZ04908.1"/>
    </source>
</evidence>
<feature type="non-terminal residue" evidence="2">
    <location>
        <position position="114"/>
    </location>
</feature>
<dbReference type="EMBL" id="HACM01004466">
    <property type="protein sequence ID" value="CRZ04908.1"/>
    <property type="molecule type" value="Transcribed_RNA"/>
</dbReference>